<evidence type="ECO:0000256" key="2">
    <source>
        <dbReference type="ARBA" id="ARBA00008869"/>
    </source>
</evidence>
<dbReference type="FunFam" id="3.40.50.300:FF:000335">
    <property type="entry name" value="ATP binding cassette subfamily A member 5"/>
    <property type="match status" value="1"/>
</dbReference>
<dbReference type="GO" id="GO:0140359">
    <property type="term" value="F:ABC-type transporter activity"/>
    <property type="evidence" value="ECO:0007669"/>
    <property type="project" value="InterPro"/>
</dbReference>
<keyword evidence="3" id="KW-0813">Transport</keyword>
<dbReference type="FunFam" id="3.40.50.300:FF:002470">
    <property type="entry name" value="ABC transporter, putative"/>
    <property type="match status" value="1"/>
</dbReference>
<evidence type="ECO:0000256" key="7">
    <source>
        <dbReference type="ARBA" id="ARBA00022989"/>
    </source>
</evidence>
<keyword evidence="12" id="KW-1185">Reference proteome</keyword>
<dbReference type="Gene3D" id="3.40.50.300">
    <property type="entry name" value="P-loop containing nucleotide triphosphate hydrolases"/>
    <property type="match status" value="2"/>
</dbReference>
<feature type="domain" description="ABC transporter" evidence="10">
    <location>
        <begin position="960"/>
        <end position="1196"/>
    </location>
</feature>
<dbReference type="OrthoDB" id="10255969at2759"/>
<organism evidence="11 12">
    <name type="scientific">Aphidius gifuensis</name>
    <name type="common">Parasitoid wasp</name>
    <dbReference type="NCBI Taxonomy" id="684658"/>
    <lineage>
        <taxon>Eukaryota</taxon>
        <taxon>Metazoa</taxon>
        <taxon>Ecdysozoa</taxon>
        <taxon>Arthropoda</taxon>
        <taxon>Hexapoda</taxon>
        <taxon>Insecta</taxon>
        <taxon>Pterygota</taxon>
        <taxon>Neoptera</taxon>
        <taxon>Endopterygota</taxon>
        <taxon>Hymenoptera</taxon>
        <taxon>Apocrita</taxon>
        <taxon>Ichneumonoidea</taxon>
        <taxon>Braconidae</taxon>
        <taxon>Aphidiinae</taxon>
        <taxon>Aphidius</taxon>
    </lineage>
</organism>
<dbReference type="PANTHER" id="PTHR19229">
    <property type="entry name" value="ATP-BINDING CASSETTE TRANSPORTER SUBFAMILY A ABCA"/>
    <property type="match status" value="1"/>
</dbReference>
<comment type="similarity">
    <text evidence="2">Belongs to the ABC transporter superfamily. ABCA family.</text>
</comment>
<keyword evidence="6" id="KW-0067">ATP-binding</keyword>
<dbReference type="GO" id="GO:0016887">
    <property type="term" value="F:ATP hydrolysis activity"/>
    <property type="evidence" value="ECO:0007669"/>
    <property type="project" value="InterPro"/>
</dbReference>
<keyword evidence="8 9" id="KW-0472">Membrane</keyword>
<comment type="subcellular location">
    <subcellularLocation>
        <location evidence="1">Membrane</location>
        <topology evidence="1">Multi-pass membrane protein</topology>
    </subcellularLocation>
</comment>
<dbReference type="Pfam" id="PF00005">
    <property type="entry name" value="ABC_tran"/>
    <property type="match status" value="2"/>
</dbReference>
<sequence>MQKKFASKGVDIIQTTSIFIDYSINPTIGYTPQSDDTDKLMKLVKECVGTNTTGYQNETEMTDVIANNTGPIIGIVFKVDSTSNTFRNGLEYTLRAMPNKDDKYQKVQICLDISYIEMITNVSVTHESLGIKTTQMKTEVYKESLLPFDVALSSFCIITLLVFVITYSVEMVYIAKEKAVGINALMSLNGIKNWMNLLSWLVTGVIWNFLLLIPIVLMLKFSWVPESNAFMEKGNPILIFMAFSLHIVHLLCFGYHIASYFNKLVTSISFLCSIRIIKSAMEAIKYQETAKYLEIISPSSFLTGIFNAIERYERQGMTIGFMNMFSTELVTQPFETSIGMIMLFSILGAILHFFMALYIHAIKPGEYGVKRHPLAWFLKKKNITEDEQIQLDSDYFEQKKEFEKIPAGCLKAGVQIRKLKKIYSTGFIEKDEFHALKEVSIDFYRGEITALLGHNGAGKTTMMSILSGLTGSSGGVVIINGKNVLNNHDVISNNVGLCPQANITVPDLNVYQQVLFFAKLRAKNKTSAQIKEDVENLLLKVNLQDKKNCALDQLSGGQKRRLCLTLAVIGDANVLIFDEPTSGIDTEGKRDIWDMILAMKSNKTILISTHDMEEADILGDRIAIMHSGKINSYGTSMFLKKLHGDGQVKVTLSLKSSCDTAKILEIIGEDVKTLNQRNDSIVLAIPNSESLPETLDKLEFSKKKLGITGISASIITLEQIFVKVTEEVDHNVNGTTNEIGHDPILFNENKGFDYLMQTLWGYVIKKQAYAMRSPWSFLLRLILPCLIVVLIFLCSLSEKPIETVDLTLNEDSVSLYKKWKASEEMIITNRNYTNFAFGNERFITAEYNNVSNKTLNVKQLFYSDNQKDEISKTINFIDNTLLKIYSNNSDSKIQASKKDIYLSSDSIYQKDGNINMRLFMIIPVMNNSITNITETDELVQKERDIVSGEVEKRLTKTIKHKNENVFLAHELRKSYGNLQVVKDISFRVKSGECFGLLGVNGAGKSTTFKMLTGEESACHGKMYLKDIGMHDNRGDYLSKMGYCPQHDALIETLNAWDHLYLFARLRGVPESQIKSSVEGWIKRLNLTACASRPSRTYSGGNKRRLNIALALIGQPSLVLMDEPTTGVDPAARRSLWNTLKYCQKSGQSIILTSHSMEECEALCNRLVIMVNGKLVCVGAVQELKQRFGAGYNIHVKMSPASSVEDVQHIKETIESTIRCQKMDENSGFLGYHVTDPGATWTVMYRMMNTLKNNYNCIEDFAVLSSTLEQLFIQFARAEHTDLTSHEIP</sequence>
<evidence type="ECO:0000313" key="11">
    <source>
        <dbReference type="EMBL" id="KAF7990497.1"/>
    </source>
</evidence>
<dbReference type="GO" id="GO:0016020">
    <property type="term" value="C:membrane"/>
    <property type="evidence" value="ECO:0007669"/>
    <property type="project" value="UniProtKB-SubCell"/>
</dbReference>
<dbReference type="PROSITE" id="PS00211">
    <property type="entry name" value="ABC_TRANSPORTER_1"/>
    <property type="match status" value="1"/>
</dbReference>
<protein>
    <recommendedName>
        <fullName evidence="10">ABC transporter domain-containing protein</fullName>
    </recommendedName>
</protein>
<dbReference type="InterPro" id="IPR017871">
    <property type="entry name" value="ABC_transporter-like_CS"/>
</dbReference>
<dbReference type="GO" id="GO:0005319">
    <property type="term" value="F:lipid transporter activity"/>
    <property type="evidence" value="ECO:0007669"/>
    <property type="project" value="TreeGrafter"/>
</dbReference>
<feature type="transmembrane region" description="Helical" evidence="9">
    <location>
        <begin position="145"/>
        <end position="169"/>
    </location>
</feature>
<name>A0A835CNQ2_APHGI</name>
<evidence type="ECO:0000256" key="5">
    <source>
        <dbReference type="ARBA" id="ARBA00022741"/>
    </source>
</evidence>
<dbReference type="SUPFAM" id="SSF52540">
    <property type="entry name" value="P-loop containing nucleoside triphosphate hydrolases"/>
    <property type="match status" value="2"/>
</dbReference>
<comment type="caution">
    <text evidence="11">The sequence shown here is derived from an EMBL/GenBank/DDBJ whole genome shotgun (WGS) entry which is preliminary data.</text>
</comment>
<evidence type="ECO:0000256" key="8">
    <source>
        <dbReference type="ARBA" id="ARBA00023136"/>
    </source>
</evidence>
<evidence type="ECO:0000259" key="10">
    <source>
        <dbReference type="PROSITE" id="PS50893"/>
    </source>
</evidence>
<gene>
    <name evidence="11" type="ORF">HCN44_000302</name>
</gene>
<dbReference type="EMBL" id="JACMRX010000004">
    <property type="protein sequence ID" value="KAF7990497.1"/>
    <property type="molecule type" value="Genomic_DNA"/>
</dbReference>
<accession>A0A835CNQ2</accession>
<dbReference type="CDD" id="cd03263">
    <property type="entry name" value="ABC_subfamily_A"/>
    <property type="match status" value="2"/>
</dbReference>
<keyword evidence="5" id="KW-0547">Nucleotide-binding</keyword>
<proteinExistence type="inferred from homology"/>
<reference evidence="11 12" key="1">
    <citation type="submission" date="2020-08" db="EMBL/GenBank/DDBJ databases">
        <title>Aphidius gifuensis genome sequencing and assembly.</title>
        <authorList>
            <person name="Du Z."/>
        </authorList>
    </citation>
    <scope>NUCLEOTIDE SEQUENCE [LARGE SCALE GENOMIC DNA]</scope>
    <source>
        <strain evidence="11">YNYX2018</strain>
        <tissue evidence="11">Adults</tissue>
    </source>
</reference>
<keyword evidence="4 9" id="KW-0812">Transmembrane</keyword>
<evidence type="ECO:0000256" key="9">
    <source>
        <dbReference type="SAM" id="Phobius"/>
    </source>
</evidence>
<feature type="transmembrane region" description="Helical" evidence="9">
    <location>
        <begin position="338"/>
        <end position="361"/>
    </location>
</feature>
<feature type="transmembrane region" description="Helical" evidence="9">
    <location>
        <begin position="197"/>
        <end position="217"/>
    </location>
</feature>
<dbReference type="PANTHER" id="PTHR19229:SF250">
    <property type="entry name" value="ABC TRANSPORTER DOMAIN-CONTAINING PROTEIN-RELATED"/>
    <property type="match status" value="1"/>
</dbReference>
<dbReference type="PROSITE" id="PS50893">
    <property type="entry name" value="ABC_TRANSPORTER_2"/>
    <property type="match status" value="2"/>
</dbReference>
<evidence type="ECO:0000313" key="12">
    <source>
        <dbReference type="Proteomes" id="UP000639338"/>
    </source>
</evidence>
<dbReference type="Proteomes" id="UP000639338">
    <property type="component" value="Unassembled WGS sequence"/>
</dbReference>
<dbReference type="SMART" id="SM00382">
    <property type="entry name" value="AAA"/>
    <property type="match status" value="2"/>
</dbReference>
<dbReference type="InterPro" id="IPR026082">
    <property type="entry name" value="ABCA"/>
</dbReference>
<dbReference type="GO" id="GO:0005524">
    <property type="term" value="F:ATP binding"/>
    <property type="evidence" value="ECO:0007669"/>
    <property type="project" value="UniProtKB-KW"/>
</dbReference>
<evidence type="ECO:0000256" key="4">
    <source>
        <dbReference type="ARBA" id="ARBA00022692"/>
    </source>
</evidence>
<dbReference type="InterPro" id="IPR027417">
    <property type="entry name" value="P-loop_NTPase"/>
</dbReference>
<feature type="transmembrane region" description="Helical" evidence="9">
    <location>
        <begin position="237"/>
        <end position="258"/>
    </location>
</feature>
<dbReference type="InterPro" id="IPR003593">
    <property type="entry name" value="AAA+_ATPase"/>
</dbReference>
<feature type="domain" description="ABC transporter" evidence="10">
    <location>
        <begin position="414"/>
        <end position="652"/>
    </location>
</feature>
<evidence type="ECO:0000256" key="3">
    <source>
        <dbReference type="ARBA" id="ARBA00022448"/>
    </source>
</evidence>
<evidence type="ECO:0000256" key="6">
    <source>
        <dbReference type="ARBA" id="ARBA00022840"/>
    </source>
</evidence>
<dbReference type="InterPro" id="IPR003439">
    <property type="entry name" value="ABC_transporter-like_ATP-bd"/>
</dbReference>
<evidence type="ECO:0000256" key="1">
    <source>
        <dbReference type="ARBA" id="ARBA00004141"/>
    </source>
</evidence>
<keyword evidence="7 9" id="KW-1133">Transmembrane helix</keyword>